<feature type="region of interest" description="Disordered" evidence="1">
    <location>
        <begin position="54"/>
        <end position="74"/>
    </location>
</feature>
<keyword evidence="3" id="KW-1185">Reference proteome</keyword>
<protein>
    <submittedName>
        <fullName evidence="2">Uncharacterized protein</fullName>
    </submittedName>
</protein>
<dbReference type="AlphaFoldDB" id="A0A9D4PKJ4"/>
<evidence type="ECO:0000313" key="2">
    <source>
        <dbReference type="EMBL" id="KAH7943982.1"/>
    </source>
</evidence>
<organism evidence="2 3">
    <name type="scientific">Rhipicephalus sanguineus</name>
    <name type="common">Brown dog tick</name>
    <name type="synonym">Ixodes sanguineus</name>
    <dbReference type="NCBI Taxonomy" id="34632"/>
    <lineage>
        <taxon>Eukaryota</taxon>
        <taxon>Metazoa</taxon>
        <taxon>Ecdysozoa</taxon>
        <taxon>Arthropoda</taxon>
        <taxon>Chelicerata</taxon>
        <taxon>Arachnida</taxon>
        <taxon>Acari</taxon>
        <taxon>Parasitiformes</taxon>
        <taxon>Ixodida</taxon>
        <taxon>Ixodoidea</taxon>
        <taxon>Ixodidae</taxon>
        <taxon>Rhipicephalinae</taxon>
        <taxon>Rhipicephalus</taxon>
        <taxon>Rhipicephalus</taxon>
    </lineage>
</organism>
<reference evidence="2" key="2">
    <citation type="submission" date="2021-09" db="EMBL/GenBank/DDBJ databases">
        <authorList>
            <person name="Jia N."/>
            <person name="Wang J."/>
            <person name="Shi W."/>
            <person name="Du L."/>
            <person name="Sun Y."/>
            <person name="Zhan W."/>
            <person name="Jiang J."/>
            <person name="Wang Q."/>
            <person name="Zhang B."/>
            <person name="Ji P."/>
            <person name="Sakyi L.B."/>
            <person name="Cui X."/>
            <person name="Yuan T."/>
            <person name="Jiang B."/>
            <person name="Yang W."/>
            <person name="Lam T.T.-Y."/>
            <person name="Chang Q."/>
            <person name="Ding S."/>
            <person name="Wang X."/>
            <person name="Zhu J."/>
            <person name="Ruan X."/>
            <person name="Zhao L."/>
            <person name="Wei J."/>
            <person name="Que T."/>
            <person name="Du C."/>
            <person name="Cheng J."/>
            <person name="Dai P."/>
            <person name="Han X."/>
            <person name="Huang E."/>
            <person name="Gao Y."/>
            <person name="Liu J."/>
            <person name="Shao H."/>
            <person name="Ye R."/>
            <person name="Li L."/>
            <person name="Wei W."/>
            <person name="Wang X."/>
            <person name="Wang C."/>
            <person name="Huo Q."/>
            <person name="Li W."/>
            <person name="Guo W."/>
            <person name="Chen H."/>
            <person name="Chen S."/>
            <person name="Zhou L."/>
            <person name="Zhou L."/>
            <person name="Ni X."/>
            <person name="Tian J."/>
            <person name="Zhou Y."/>
            <person name="Sheng Y."/>
            <person name="Liu T."/>
            <person name="Pan Y."/>
            <person name="Xia L."/>
            <person name="Li J."/>
            <person name="Zhao F."/>
            <person name="Cao W."/>
        </authorList>
    </citation>
    <scope>NUCLEOTIDE SEQUENCE</scope>
    <source>
        <strain evidence="2">Rsan-2018</strain>
        <tissue evidence="2">Larvae</tissue>
    </source>
</reference>
<gene>
    <name evidence="2" type="ORF">HPB52_013930</name>
</gene>
<reference evidence="2" key="1">
    <citation type="journal article" date="2020" name="Cell">
        <title>Large-Scale Comparative Analyses of Tick Genomes Elucidate Their Genetic Diversity and Vector Capacities.</title>
        <authorList>
            <consortium name="Tick Genome and Microbiome Consortium (TIGMIC)"/>
            <person name="Jia N."/>
            <person name="Wang J."/>
            <person name="Shi W."/>
            <person name="Du L."/>
            <person name="Sun Y."/>
            <person name="Zhan W."/>
            <person name="Jiang J.F."/>
            <person name="Wang Q."/>
            <person name="Zhang B."/>
            <person name="Ji P."/>
            <person name="Bell-Sakyi L."/>
            <person name="Cui X.M."/>
            <person name="Yuan T.T."/>
            <person name="Jiang B.G."/>
            <person name="Yang W.F."/>
            <person name="Lam T.T."/>
            <person name="Chang Q.C."/>
            <person name="Ding S.J."/>
            <person name="Wang X.J."/>
            <person name="Zhu J.G."/>
            <person name="Ruan X.D."/>
            <person name="Zhao L."/>
            <person name="Wei J.T."/>
            <person name="Ye R.Z."/>
            <person name="Que T.C."/>
            <person name="Du C.H."/>
            <person name="Zhou Y.H."/>
            <person name="Cheng J.X."/>
            <person name="Dai P.F."/>
            <person name="Guo W.B."/>
            <person name="Han X.H."/>
            <person name="Huang E.J."/>
            <person name="Li L.F."/>
            <person name="Wei W."/>
            <person name="Gao Y.C."/>
            <person name="Liu J.Z."/>
            <person name="Shao H.Z."/>
            <person name="Wang X."/>
            <person name="Wang C.C."/>
            <person name="Yang T.C."/>
            <person name="Huo Q.B."/>
            <person name="Li W."/>
            <person name="Chen H.Y."/>
            <person name="Chen S.E."/>
            <person name="Zhou L.G."/>
            <person name="Ni X.B."/>
            <person name="Tian J.H."/>
            <person name="Sheng Y."/>
            <person name="Liu T."/>
            <person name="Pan Y.S."/>
            <person name="Xia L.Y."/>
            <person name="Li J."/>
            <person name="Zhao F."/>
            <person name="Cao W.C."/>
        </authorList>
    </citation>
    <scope>NUCLEOTIDE SEQUENCE</scope>
    <source>
        <strain evidence="2">Rsan-2018</strain>
    </source>
</reference>
<dbReference type="EMBL" id="JABSTV010001253">
    <property type="protein sequence ID" value="KAH7943982.1"/>
    <property type="molecule type" value="Genomic_DNA"/>
</dbReference>
<comment type="caution">
    <text evidence="2">The sequence shown here is derived from an EMBL/GenBank/DDBJ whole genome shotgun (WGS) entry which is preliminary data.</text>
</comment>
<evidence type="ECO:0000256" key="1">
    <source>
        <dbReference type="SAM" id="MobiDB-lite"/>
    </source>
</evidence>
<accession>A0A9D4PKJ4</accession>
<sequence length="99" mass="11035">MKNALSRSCLHKIHRSFNDQLKRLKDSGFPEPLLSTFIEVLVRDIRCPKEKSRIESKKRLEEQRSATSVPAASLPVVRPRSCQPAALSLDPIAVGTPAD</sequence>
<dbReference type="Proteomes" id="UP000821837">
    <property type="component" value="Unassembled WGS sequence"/>
</dbReference>
<name>A0A9D4PKJ4_RHISA</name>
<proteinExistence type="predicted"/>
<evidence type="ECO:0000313" key="3">
    <source>
        <dbReference type="Proteomes" id="UP000821837"/>
    </source>
</evidence>
<feature type="compositionally biased region" description="Basic and acidic residues" evidence="1">
    <location>
        <begin position="54"/>
        <end position="64"/>
    </location>
</feature>